<evidence type="ECO:0000256" key="2">
    <source>
        <dbReference type="ARBA" id="ARBA00023125"/>
    </source>
</evidence>
<dbReference type="AlphaFoldDB" id="A0A0R3D1X3"/>
<feature type="domain" description="Tyr recombinase" evidence="5">
    <location>
        <begin position="111"/>
        <end position="322"/>
    </location>
</feature>
<keyword evidence="2 4" id="KW-0238">DNA-binding</keyword>
<keyword evidence="8" id="KW-1185">Reference proteome</keyword>
<dbReference type="Proteomes" id="UP000051936">
    <property type="component" value="Unassembled WGS sequence"/>
</dbReference>
<reference evidence="7 8" key="1">
    <citation type="submission" date="2015-09" db="EMBL/GenBank/DDBJ databases">
        <title>Draft Genome Sequence of Bradyrhizobium manausense Strain BR 3351T, a Novel Symbiotic Nitrogen-Fixing Alphaproteobacterium Isolated from Brazilian Amazon Rain Forest.</title>
        <authorList>
            <person name="De Araujo J.L."/>
            <person name="Zilli J.E."/>
        </authorList>
    </citation>
    <scope>NUCLEOTIDE SEQUENCE [LARGE SCALE GENOMIC DNA]</scope>
    <source>
        <strain evidence="7 8">BR3351</strain>
    </source>
</reference>
<comment type="caution">
    <text evidence="7">The sequence shown here is derived from an EMBL/GenBank/DDBJ whole genome shotgun (WGS) entry which is preliminary data.</text>
</comment>
<dbReference type="InterPro" id="IPR002104">
    <property type="entry name" value="Integrase_catalytic"/>
</dbReference>
<evidence type="ECO:0000259" key="5">
    <source>
        <dbReference type="PROSITE" id="PS51898"/>
    </source>
</evidence>
<protein>
    <recommendedName>
        <fullName evidence="9">Integrase</fullName>
    </recommendedName>
</protein>
<dbReference type="SUPFAM" id="SSF56349">
    <property type="entry name" value="DNA breaking-rejoining enzymes"/>
    <property type="match status" value="1"/>
</dbReference>
<organism evidence="7 8">
    <name type="scientific">Bradyrhizobium manausense</name>
    <dbReference type="NCBI Taxonomy" id="989370"/>
    <lineage>
        <taxon>Bacteria</taxon>
        <taxon>Pseudomonadati</taxon>
        <taxon>Pseudomonadota</taxon>
        <taxon>Alphaproteobacteria</taxon>
        <taxon>Hyphomicrobiales</taxon>
        <taxon>Nitrobacteraceae</taxon>
        <taxon>Bradyrhizobium</taxon>
    </lineage>
</organism>
<dbReference type="Gene3D" id="1.10.443.10">
    <property type="entry name" value="Intergrase catalytic core"/>
    <property type="match status" value="1"/>
</dbReference>
<evidence type="ECO:0000313" key="8">
    <source>
        <dbReference type="Proteomes" id="UP000051936"/>
    </source>
</evidence>
<dbReference type="PANTHER" id="PTHR34605">
    <property type="entry name" value="PHAGE_INTEGRASE DOMAIN-CONTAINING PROTEIN"/>
    <property type="match status" value="1"/>
</dbReference>
<dbReference type="SUPFAM" id="SSF47823">
    <property type="entry name" value="lambda integrase-like, N-terminal domain"/>
    <property type="match status" value="1"/>
</dbReference>
<evidence type="ECO:0000256" key="4">
    <source>
        <dbReference type="PROSITE-ProRule" id="PRU01248"/>
    </source>
</evidence>
<dbReference type="InterPro" id="IPR010998">
    <property type="entry name" value="Integrase_recombinase_N"/>
</dbReference>
<feature type="domain" description="Core-binding (CB)" evidence="6">
    <location>
        <begin position="5"/>
        <end position="84"/>
    </location>
</feature>
<dbReference type="PROSITE" id="PS51898">
    <property type="entry name" value="TYR_RECOMBINASE"/>
    <property type="match status" value="1"/>
</dbReference>
<dbReference type="EMBL" id="LJYG01000108">
    <property type="protein sequence ID" value="KRQ03768.1"/>
    <property type="molecule type" value="Genomic_DNA"/>
</dbReference>
<dbReference type="Gene3D" id="1.10.150.130">
    <property type="match status" value="1"/>
</dbReference>
<dbReference type="GO" id="GO:0003677">
    <property type="term" value="F:DNA binding"/>
    <property type="evidence" value="ECO:0007669"/>
    <property type="project" value="UniProtKB-UniRule"/>
</dbReference>
<evidence type="ECO:0000259" key="6">
    <source>
        <dbReference type="PROSITE" id="PS51900"/>
    </source>
</evidence>
<evidence type="ECO:0000256" key="3">
    <source>
        <dbReference type="ARBA" id="ARBA00023172"/>
    </source>
</evidence>
<evidence type="ECO:0000313" key="7">
    <source>
        <dbReference type="EMBL" id="KRQ03768.1"/>
    </source>
</evidence>
<dbReference type="GO" id="GO:0015074">
    <property type="term" value="P:DNA integration"/>
    <property type="evidence" value="ECO:0007669"/>
    <property type="project" value="UniProtKB-KW"/>
</dbReference>
<gene>
    <name evidence="7" type="ORF">AOQ71_31995</name>
</gene>
<name>A0A0R3D1X3_9BRAD</name>
<dbReference type="PANTHER" id="PTHR34605:SF4">
    <property type="entry name" value="DNA ADENINE METHYLTRANSFERASE"/>
    <property type="match status" value="1"/>
</dbReference>
<dbReference type="InterPro" id="IPR044068">
    <property type="entry name" value="CB"/>
</dbReference>
<sequence length="326" mass="34744">MVNPSEIAQKAASYAEASQSDNTRKAYASDWLVFTDWCRVQQVEALPASPATVTAWIIDTAGKVAVTTQRRRISAIQDMHKQAGHHLDLSGGAFRKVWAGVRRTHGRPPVKKAAFLTPALRNAVNALPDSLTGIRDRALLLVGFAGAMRRTELAAVEVSPRDGANWIEEGADGLTVHLARSKGDQEGAGQRIGIPFGSNPSTCPVRAYRAWLQAAGITEGPAFRSINRHGTLGGDALCDHSVALVIKRAIVAGEIANGAAKSEAAATARRFAGHSLRSGLATSAAVHEVAGHLIQRQLRHKKYETTSGYIQDAELLRKNAAGMVGL</sequence>
<dbReference type="InterPro" id="IPR011010">
    <property type="entry name" value="DNA_brk_join_enz"/>
</dbReference>
<dbReference type="InterPro" id="IPR013762">
    <property type="entry name" value="Integrase-like_cat_sf"/>
</dbReference>
<evidence type="ECO:0008006" key="9">
    <source>
        <dbReference type="Google" id="ProtNLM"/>
    </source>
</evidence>
<evidence type="ECO:0000256" key="1">
    <source>
        <dbReference type="ARBA" id="ARBA00022908"/>
    </source>
</evidence>
<proteinExistence type="predicted"/>
<dbReference type="CDD" id="cd00799">
    <property type="entry name" value="INT_Cre_C"/>
    <property type="match status" value="1"/>
</dbReference>
<dbReference type="PROSITE" id="PS51900">
    <property type="entry name" value="CB"/>
    <property type="match status" value="1"/>
</dbReference>
<dbReference type="GO" id="GO:0006310">
    <property type="term" value="P:DNA recombination"/>
    <property type="evidence" value="ECO:0007669"/>
    <property type="project" value="UniProtKB-KW"/>
</dbReference>
<accession>A0A0R3D1X3</accession>
<keyword evidence="3" id="KW-0233">DNA recombination</keyword>
<dbReference type="STRING" id="989370.AOQ71_31995"/>
<dbReference type="InterPro" id="IPR052925">
    <property type="entry name" value="Phage_Integrase-like_Recomb"/>
</dbReference>
<keyword evidence="1" id="KW-0229">DNA integration</keyword>